<evidence type="ECO:0000256" key="3">
    <source>
        <dbReference type="ARBA" id="ARBA00022723"/>
    </source>
</evidence>
<keyword evidence="2 9" id="KW-0808">Transferase</keyword>
<evidence type="ECO:0000256" key="4">
    <source>
        <dbReference type="ARBA" id="ARBA00022832"/>
    </source>
</evidence>
<accession>E6QM45</accession>
<proteinExistence type="inferred from homology"/>
<dbReference type="GO" id="GO:0000287">
    <property type="term" value="F:magnesium ion binding"/>
    <property type="evidence" value="ECO:0007669"/>
    <property type="project" value="InterPro"/>
</dbReference>
<gene>
    <name evidence="9" type="primary">acpS</name>
    <name evidence="9" type="ORF">CARN6_1770</name>
</gene>
<dbReference type="HAMAP" id="MF_00101">
    <property type="entry name" value="AcpS"/>
    <property type="match status" value="1"/>
</dbReference>
<dbReference type="Gene3D" id="3.90.470.20">
    <property type="entry name" value="4'-phosphopantetheinyl transferase domain"/>
    <property type="match status" value="1"/>
</dbReference>
<evidence type="ECO:0000313" key="9">
    <source>
        <dbReference type="EMBL" id="CBI08316.1"/>
    </source>
</evidence>
<dbReference type="InterPro" id="IPR037143">
    <property type="entry name" value="4-PPantetheinyl_Trfase_dom_sf"/>
</dbReference>
<dbReference type="GO" id="GO:0006633">
    <property type="term" value="P:fatty acid biosynthetic process"/>
    <property type="evidence" value="ECO:0007669"/>
    <property type="project" value="UniProtKB-KW"/>
</dbReference>
<evidence type="ECO:0000259" key="8">
    <source>
        <dbReference type="Pfam" id="PF01648"/>
    </source>
</evidence>
<keyword evidence="4" id="KW-0276">Fatty acid metabolism</keyword>
<organism evidence="9">
    <name type="scientific">mine drainage metagenome</name>
    <dbReference type="NCBI Taxonomy" id="410659"/>
    <lineage>
        <taxon>unclassified sequences</taxon>
        <taxon>metagenomes</taxon>
        <taxon>ecological metagenomes</taxon>
    </lineage>
</organism>
<evidence type="ECO:0000256" key="5">
    <source>
        <dbReference type="ARBA" id="ARBA00022842"/>
    </source>
</evidence>
<keyword evidence="7" id="KW-0275">Fatty acid biosynthesis</keyword>
<dbReference type="EMBL" id="CABQ01000204">
    <property type="protein sequence ID" value="CBI08316.1"/>
    <property type="molecule type" value="Genomic_DNA"/>
</dbReference>
<protein>
    <submittedName>
        <fullName evidence="9">Holo-(Acyl-carrier-protein) synthase (Holo-ACP synthase) (4'-phosphopantetheinyl transferase acpS)</fullName>
        <ecNumber evidence="9">2.7.8.7</ecNumber>
    </submittedName>
</protein>
<evidence type="ECO:0000256" key="2">
    <source>
        <dbReference type="ARBA" id="ARBA00022679"/>
    </source>
</evidence>
<keyword evidence="5" id="KW-0460">Magnesium</keyword>
<dbReference type="EC" id="2.7.8.7" evidence="9"/>
<evidence type="ECO:0000256" key="7">
    <source>
        <dbReference type="ARBA" id="ARBA00023160"/>
    </source>
</evidence>
<comment type="caution">
    <text evidence="9">The sequence shown here is derived from an EMBL/GenBank/DDBJ whole genome shotgun (WGS) entry which is preliminary data.</text>
</comment>
<evidence type="ECO:0000256" key="1">
    <source>
        <dbReference type="ARBA" id="ARBA00022516"/>
    </source>
</evidence>
<keyword evidence="6" id="KW-0443">Lipid metabolism</keyword>
<keyword evidence="1" id="KW-0444">Lipid biosynthesis</keyword>
<dbReference type="InterPro" id="IPR008278">
    <property type="entry name" value="4-PPantetheinyl_Trfase_dom"/>
</dbReference>
<dbReference type="AlphaFoldDB" id="E6QM45"/>
<name>E6QM45_9ZZZZ</name>
<reference evidence="9" key="1">
    <citation type="submission" date="2009-10" db="EMBL/GenBank/DDBJ databases">
        <title>Diversity of trophic interactions inside an arsenic-rich microbial ecosystem.</title>
        <authorList>
            <person name="Bertin P.N."/>
            <person name="Heinrich-Salmeron A."/>
            <person name="Pelletier E."/>
            <person name="Goulhen-Chollet F."/>
            <person name="Arsene-Ploetze F."/>
            <person name="Gallien S."/>
            <person name="Calteau A."/>
            <person name="Vallenet D."/>
            <person name="Casiot C."/>
            <person name="Chane-Woon-Ming B."/>
            <person name="Giloteaux L."/>
            <person name="Barakat M."/>
            <person name="Bonnefoy V."/>
            <person name="Bruneel O."/>
            <person name="Chandler M."/>
            <person name="Cleiss J."/>
            <person name="Duran R."/>
            <person name="Elbaz-Poulichet F."/>
            <person name="Fonknechten N."/>
            <person name="Lauga B."/>
            <person name="Mornico D."/>
            <person name="Ortet P."/>
            <person name="Schaeffer C."/>
            <person name="Siguier P."/>
            <person name="Alexander Thil Smith A."/>
            <person name="Van Dorsselaer A."/>
            <person name="Weissenbach J."/>
            <person name="Medigue C."/>
            <person name="Le Paslier D."/>
        </authorList>
    </citation>
    <scope>NUCLEOTIDE SEQUENCE</scope>
</reference>
<keyword evidence="3" id="KW-0479">Metal-binding</keyword>
<evidence type="ECO:0000256" key="6">
    <source>
        <dbReference type="ARBA" id="ARBA00023098"/>
    </source>
</evidence>
<dbReference type="GO" id="GO:0008897">
    <property type="term" value="F:holo-[acyl-carrier-protein] synthase activity"/>
    <property type="evidence" value="ECO:0007669"/>
    <property type="project" value="UniProtKB-EC"/>
</dbReference>
<dbReference type="InterPro" id="IPR004568">
    <property type="entry name" value="Ppantetheine-prot_Trfase_dom"/>
</dbReference>
<dbReference type="Pfam" id="PF01648">
    <property type="entry name" value="ACPS"/>
    <property type="match status" value="1"/>
</dbReference>
<dbReference type="InterPro" id="IPR002582">
    <property type="entry name" value="ACPS"/>
</dbReference>
<dbReference type="SUPFAM" id="SSF56214">
    <property type="entry name" value="4'-phosphopantetheinyl transferase"/>
    <property type="match status" value="1"/>
</dbReference>
<feature type="domain" description="4'-phosphopantetheinyl transferase" evidence="8">
    <location>
        <begin position="5"/>
        <end position="104"/>
    </location>
</feature>
<sequence>MLAGTGIDITEVSRIRESIERFGERFLNRIYTPAEQAYCLRKKKTAAESFAARFAAKEAAAKALGTGISHGIGWLEIEVMREPSGQPGLRFHGRAAERAQRLGIVRASLSLTHTRELAMASVSLECADA</sequence>
<dbReference type="NCBIfam" id="TIGR00516">
    <property type="entry name" value="acpS"/>
    <property type="match status" value="1"/>
</dbReference>
<dbReference type="NCBIfam" id="TIGR00556">
    <property type="entry name" value="pantethn_trn"/>
    <property type="match status" value="1"/>
</dbReference>